<evidence type="ECO:0000256" key="7">
    <source>
        <dbReference type="SAM" id="Phobius"/>
    </source>
</evidence>
<dbReference type="InterPro" id="IPR020846">
    <property type="entry name" value="MFS_dom"/>
</dbReference>
<keyword evidence="5 7" id="KW-1133">Transmembrane helix</keyword>
<keyword evidence="6 7" id="KW-0472">Membrane</keyword>
<keyword evidence="2" id="KW-0813">Transport</keyword>
<keyword evidence="3" id="KW-1003">Cell membrane</keyword>
<name>A0ABS8D1C4_9NEIS</name>
<evidence type="ECO:0000256" key="6">
    <source>
        <dbReference type="ARBA" id="ARBA00023136"/>
    </source>
</evidence>
<feature type="transmembrane region" description="Helical" evidence="7">
    <location>
        <begin position="54"/>
        <end position="77"/>
    </location>
</feature>
<organism evidence="9 10">
    <name type="scientific">Leeia speluncae</name>
    <dbReference type="NCBI Taxonomy" id="2884804"/>
    <lineage>
        <taxon>Bacteria</taxon>
        <taxon>Pseudomonadati</taxon>
        <taxon>Pseudomonadota</taxon>
        <taxon>Betaproteobacteria</taxon>
        <taxon>Neisseriales</taxon>
        <taxon>Leeiaceae</taxon>
        <taxon>Leeia</taxon>
    </lineage>
</organism>
<accession>A0ABS8D1C4</accession>
<comment type="subcellular location">
    <subcellularLocation>
        <location evidence="1">Cell membrane</location>
        <topology evidence="1">Multi-pass membrane protein</topology>
    </subcellularLocation>
</comment>
<feature type="transmembrane region" description="Helical" evidence="7">
    <location>
        <begin position="266"/>
        <end position="285"/>
    </location>
</feature>
<feature type="transmembrane region" description="Helical" evidence="7">
    <location>
        <begin position="404"/>
        <end position="424"/>
    </location>
</feature>
<keyword evidence="4 7" id="KW-0812">Transmembrane</keyword>
<dbReference type="PANTHER" id="PTHR43266">
    <property type="entry name" value="MACROLIDE-EFFLUX PROTEIN"/>
    <property type="match status" value="1"/>
</dbReference>
<feature type="transmembrane region" description="Helical" evidence="7">
    <location>
        <begin position="144"/>
        <end position="170"/>
    </location>
</feature>
<feature type="transmembrane region" description="Helical" evidence="7">
    <location>
        <begin position="297"/>
        <end position="316"/>
    </location>
</feature>
<evidence type="ECO:0000256" key="1">
    <source>
        <dbReference type="ARBA" id="ARBA00004651"/>
    </source>
</evidence>
<feature type="transmembrane region" description="Helical" evidence="7">
    <location>
        <begin position="379"/>
        <end position="398"/>
    </location>
</feature>
<evidence type="ECO:0000259" key="8">
    <source>
        <dbReference type="PROSITE" id="PS50850"/>
    </source>
</evidence>
<keyword evidence="10" id="KW-1185">Reference proteome</keyword>
<sequence length="439" mass="47685">MSSNSQFRLLGERRFLPMFLTQFFGATNDNVLKNAMVILISFQSARLGIQNPDLWVNLCAGIFILPMFLFSASAGQFADKFEKSRIVRVVKLVELGIMVIAGAGFLLPNITLLMVSLFLMGMHSTVFGPVKYSILPQHLKGNELIAGNALIESGTFLAILIGTILGGTLAGMGDDGALYATIAITLIAIIGYLTSRNVPEAPAAAPDLKLNWNPITETIRNIRFAKQHRPVYLAILGISWFWFYGAVFLSQFPGFAKQHLAGNQQVVTFLLAIFSVGIGAGSMMCDKISKHKVNPGLVLLGAIGLSLFAVDLYLATPAHHTSQLGGVTSFIQQTGSYRVIFDLVMIGVSGGLYCVPLYTLMQTESDPAYRSRMIATNNLMNALFMVGSAIFAIVLLSLHYAINAIFLMTGLINLLVIAYLFFALPSCRQGFAQLFGKGQ</sequence>
<gene>
    <name evidence="9" type="ORF">LIN78_00305</name>
</gene>
<dbReference type="CDD" id="cd06173">
    <property type="entry name" value="MFS_MefA_like"/>
    <property type="match status" value="1"/>
</dbReference>
<dbReference type="PANTHER" id="PTHR43266:SF2">
    <property type="entry name" value="MAJOR FACILITATOR SUPERFAMILY (MFS) PROFILE DOMAIN-CONTAINING PROTEIN"/>
    <property type="match status" value="1"/>
</dbReference>
<dbReference type="Proteomes" id="UP001165395">
    <property type="component" value="Unassembled WGS sequence"/>
</dbReference>
<reference evidence="9" key="1">
    <citation type="submission" date="2021-10" db="EMBL/GenBank/DDBJ databases">
        <title>The complete genome sequence of Leeia sp. TBRC 13508.</title>
        <authorList>
            <person name="Charoenyingcharoen P."/>
            <person name="Yukphan P."/>
        </authorList>
    </citation>
    <scope>NUCLEOTIDE SEQUENCE</scope>
    <source>
        <strain evidence="9">TBRC 13508</strain>
    </source>
</reference>
<dbReference type="InterPro" id="IPR011701">
    <property type="entry name" value="MFS"/>
</dbReference>
<evidence type="ECO:0000256" key="2">
    <source>
        <dbReference type="ARBA" id="ARBA00022448"/>
    </source>
</evidence>
<evidence type="ECO:0000313" key="9">
    <source>
        <dbReference type="EMBL" id="MCB6181996.1"/>
    </source>
</evidence>
<proteinExistence type="predicted"/>
<feature type="domain" description="Major facilitator superfamily (MFS) profile" evidence="8">
    <location>
        <begin position="14"/>
        <end position="428"/>
    </location>
</feature>
<feature type="transmembrane region" description="Helical" evidence="7">
    <location>
        <begin position="231"/>
        <end position="254"/>
    </location>
</feature>
<dbReference type="PROSITE" id="PS50850">
    <property type="entry name" value="MFS"/>
    <property type="match status" value="1"/>
</dbReference>
<dbReference type="RefSeq" id="WP_227177343.1">
    <property type="nucleotide sequence ID" value="NZ_JAJBZT010000001.1"/>
</dbReference>
<protein>
    <submittedName>
        <fullName evidence="9">MFS transporter</fullName>
    </submittedName>
</protein>
<dbReference type="EMBL" id="JAJBZT010000001">
    <property type="protein sequence ID" value="MCB6181996.1"/>
    <property type="molecule type" value="Genomic_DNA"/>
</dbReference>
<dbReference type="Pfam" id="PF07690">
    <property type="entry name" value="MFS_1"/>
    <property type="match status" value="1"/>
</dbReference>
<evidence type="ECO:0000256" key="4">
    <source>
        <dbReference type="ARBA" id="ARBA00022692"/>
    </source>
</evidence>
<dbReference type="Gene3D" id="1.20.1250.20">
    <property type="entry name" value="MFS general substrate transporter like domains"/>
    <property type="match status" value="1"/>
</dbReference>
<evidence type="ECO:0000256" key="3">
    <source>
        <dbReference type="ARBA" id="ARBA00022475"/>
    </source>
</evidence>
<comment type="caution">
    <text evidence="9">The sequence shown here is derived from an EMBL/GenBank/DDBJ whole genome shotgun (WGS) entry which is preliminary data.</text>
</comment>
<dbReference type="SUPFAM" id="SSF103473">
    <property type="entry name" value="MFS general substrate transporter"/>
    <property type="match status" value="1"/>
</dbReference>
<dbReference type="InterPro" id="IPR036259">
    <property type="entry name" value="MFS_trans_sf"/>
</dbReference>
<feature type="transmembrane region" description="Helical" evidence="7">
    <location>
        <begin position="176"/>
        <end position="194"/>
    </location>
</feature>
<evidence type="ECO:0000313" key="10">
    <source>
        <dbReference type="Proteomes" id="UP001165395"/>
    </source>
</evidence>
<feature type="transmembrane region" description="Helical" evidence="7">
    <location>
        <begin position="336"/>
        <end position="358"/>
    </location>
</feature>
<evidence type="ECO:0000256" key="5">
    <source>
        <dbReference type="ARBA" id="ARBA00022989"/>
    </source>
</evidence>